<feature type="region of interest" description="Disordered" evidence="3">
    <location>
        <begin position="212"/>
        <end position="242"/>
    </location>
</feature>
<feature type="domain" description="Jacalin-type lectin" evidence="4">
    <location>
        <begin position="505"/>
        <end position="649"/>
    </location>
</feature>
<dbReference type="PANTHER" id="PTHR47293:SF68">
    <property type="entry name" value="JACALIN-RELATED LECTIN 3"/>
    <property type="match status" value="1"/>
</dbReference>
<dbReference type="PaxDb" id="4097-A0A1S3Z4D4"/>
<dbReference type="CDD" id="cd09612">
    <property type="entry name" value="Jacalin"/>
    <property type="match status" value="3"/>
</dbReference>
<dbReference type="OrthoDB" id="2415936at2759"/>
<dbReference type="Gene3D" id="2.100.10.30">
    <property type="entry name" value="Jacalin-like lectin domain"/>
    <property type="match status" value="3"/>
</dbReference>
<protein>
    <submittedName>
        <fullName evidence="6">Jacalin-related lectin 3 isoform X2</fullName>
    </submittedName>
</protein>
<dbReference type="InterPro" id="IPR036404">
    <property type="entry name" value="Jacalin-like_lectin_dom_sf"/>
</dbReference>
<dbReference type="FunFam" id="2.100.10.30:FF:000001">
    <property type="entry name" value="Jacalin-related lectin 33"/>
    <property type="match status" value="3"/>
</dbReference>
<sequence>MSFENHGKQTISIGPWGGENGLHWDDGVYSTIRQLEIAHGTGVDSLKVEYDKNGTSVWSEKHGGSGGAKTDKVRLNYPDEFLTCLHGYHGSLHERGSVFVRSLTFQSNKRTYGPYGVQQGTYFTLPISSGKVVGFHGKSGWYLDAIGVYVEPIHKSLPTNSILQSQQHHSIVHSQQSVVQGFENYEYSMIQGSLGKNFDLIVAVRRKDENSNILPPTTLSRQTSGSDHDSSSTGPNKKVETITPAPIERVPSKSVKGVVTYCPWGGSGGSVFDDGIYDGVRQIYLSRNVGIVSIRACYDKNREPVWGSKNGGTGGFKTEKIIFDYPSEILTHITGYYGPAMIMGPNIIQSLTFHTTKGKHGPYGEEQGQQFSTKLKEGIIVGFHGRKGLFLDALGVHVLEGKVVSCLPPSPAPNSIKPSAASVPFLPAPAPPQSIKPDAVTLPSLPAPAPPKSVKPKPAFVTEVDDRPQWSFKLGKKGLTEETKKEKRQIKWNGGVQRIVKDPAPYGPGPWGGEGGKPWDDGVFTGIKQIILTQSSEGICCIEIEYDRNGQSVWSVKHGANAGKCTNRVKLEYPHEVLTCITGFYGPISKDMGLKVIKSLTFHTTRRKFGPFGEELGTYFTSATTEGKVVGFHGRNGMYLDAIGVHMQHWLGNQKTSKHSLMKMFH</sequence>
<gene>
    <name evidence="6" type="primary">LOC107782785</name>
</gene>
<dbReference type="PROSITE" id="PS51752">
    <property type="entry name" value="JACALIN_LECTIN"/>
    <property type="match status" value="3"/>
</dbReference>
<dbReference type="SMART" id="SM00915">
    <property type="entry name" value="Jacalin"/>
    <property type="match status" value="3"/>
</dbReference>
<reference evidence="5" key="1">
    <citation type="journal article" date="2014" name="Nat. Commun.">
        <title>The tobacco genome sequence and its comparison with those of tomato and potato.</title>
        <authorList>
            <person name="Sierro N."/>
            <person name="Battey J.N."/>
            <person name="Ouadi S."/>
            <person name="Bakaher N."/>
            <person name="Bovet L."/>
            <person name="Willig A."/>
            <person name="Goepfert S."/>
            <person name="Peitsch M.C."/>
            <person name="Ivanov N.V."/>
        </authorList>
    </citation>
    <scope>NUCLEOTIDE SEQUENCE [LARGE SCALE GENOMIC DNA]</scope>
</reference>
<dbReference type="STRING" id="4097.A0A1S3Z4D4"/>
<dbReference type="GO" id="GO:0030246">
    <property type="term" value="F:carbohydrate binding"/>
    <property type="evidence" value="ECO:0007669"/>
    <property type="project" value="UniProtKB-KW"/>
</dbReference>
<organism evidence="5 6">
    <name type="scientific">Nicotiana tabacum</name>
    <name type="common">Common tobacco</name>
    <dbReference type="NCBI Taxonomy" id="4097"/>
    <lineage>
        <taxon>Eukaryota</taxon>
        <taxon>Viridiplantae</taxon>
        <taxon>Streptophyta</taxon>
        <taxon>Embryophyta</taxon>
        <taxon>Tracheophyta</taxon>
        <taxon>Spermatophyta</taxon>
        <taxon>Magnoliopsida</taxon>
        <taxon>eudicotyledons</taxon>
        <taxon>Gunneridae</taxon>
        <taxon>Pentapetalae</taxon>
        <taxon>asterids</taxon>
        <taxon>lamiids</taxon>
        <taxon>Solanales</taxon>
        <taxon>Solanaceae</taxon>
        <taxon>Nicotianoideae</taxon>
        <taxon>Nicotianeae</taxon>
        <taxon>Nicotiana</taxon>
    </lineage>
</organism>
<dbReference type="RefSeq" id="XP_016459209.1">
    <property type="nucleotide sequence ID" value="XM_016603723.1"/>
</dbReference>
<feature type="domain" description="Jacalin-type lectin" evidence="4">
    <location>
        <begin position="258"/>
        <end position="400"/>
    </location>
</feature>
<comment type="similarity">
    <text evidence="1">Belongs to the jacalin lectin family.</text>
</comment>
<dbReference type="Pfam" id="PF01419">
    <property type="entry name" value="Jacalin"/>
    <property type="match status" value="3"/>
</dbReference>
<feature type="compositionally biased region" description="Polar residues" evidence="3">
    <location>
        <begin position="212"/>
        <end position="222"/>
    </location>
</feature>
<feature type="domain" description="Jacalin-type lectin" evidence="4">
    <location>
        <begin position="10"/>
        <end position="152"/>
    </location>
</feature>
<name>A0A1S3Z4D4_TOBAC</name>
<dbReference type="Proteomes" id="UP000790787">
    <property type="component" value="Chromosome 18"/>
</dbReference>
<keyword evidence="5" id="KW-1185">Reference proteome</keyword>
<dbReference type="PANTHER" id="PTHR47293">
    <property type="entry name" value="JACALIN-RELATED LECTIN 3"/>
    <property type="match status" value="1"/>
</dbReference>
<evidence type="ECO:0000256" key="2">
    <source>
        <dbReference type="ARBA" id="ARBA00022734"/>
    </source>
</evidence>
<evidence type="ECO:0000313" key="5">
    <source>
        <dbReference type="Proteomes" id="UP000790787"/>
    </source>
</evidence>
<evidence type="ECO:0000256" key="1">
    <source>
        <dbReference type="ARBA" id="ARBA00006568"/>
    </source>
</evidence>
<dbReference type="InterPro" id="IPR001229">
    <property type="entry name" value="Jacalin-like_lectin_dom"/>
</dbReference>
<dbReference type="InterPro" id="IPR033734">
    <property type="entry name" value="Jacalin-like_lectin_dom_plant"/>
</dbReference>
<proteinExistence type="inferred from homology"/>
<dbReference type="RefSeq" id="XP_016459209.1">
    <property type="nucleotide sequence ID" value="XM_016603723.2"/>
</dbReference>
<evidence type="ECO:0000313" key="6">
    <source>
        <dbReference type="RefSeq" id="XP_016459209.1"/>
    </source>
</evidence>
<evidence type="ECO:0000256" key="3">
    <source>
        <dbReference type="SAM" id="MobiDB-lite"/>
    </source>
</evidence>
<evidence type="ECO:0000259" key="4">
    <source>
        <dbReference type="PROSITE" id="PS51752"/>
    </source>
</evidence>
<keyword evidence="2" id="KW-0430">Lectin</keyword>
<accession>A0A1S3Z4D4</accession>
<dbReference type="SUPFAM" id="SSF51101">
    <property type="entry name" value="Mannose-binding lectins"/>
    <property type="match status" value="3"/>
</dbReference>
<reference evidence="6" key="2">
    <citation type="submission" date="2025-08" db="UniProtKB">
        <authorList>
            <consortium name="RefSeq"/>
        </authorList>
    </citation>
    <scope>IDENTIFICATION</scope>
    <source>
        <tissue evidence="6">Leaf</tissue>
    </source>
</reference>
<dbReference type="AlphaFoldDB" id="A0A1S3Z4D4"/>
<dbReference type="GeneID" id="107782785"/>
<dbReference type="SMR" id="A0A1S3Z4D4"/>